<name>A0ABT3FLB0_9BACT</name>
<keyword evidence="2" id="KW-1185">Reference proteome</keyword>
<comment type="caution">
    <text evidence="1">The sequence shown here is derived from an EMBL/GenBank/DDBJ whole genome shotgun (WGS) entry which is preliminary data.</text>
</comment>
<sequence>MTGATAQAAVLLGSFNLGGTQQVTTTWNDLSGANFSLTPTSGDGTIAHSNTAFQGSFGFYSLAANGYSVTGTQSASFDIESVLWQIEASPNPDLAWPYNDGPTLTVMTSAGSQILQPVAFSSGFSEGRYNYGAEPITYTAFAWQWNLSSIDDTITSITLNAPISIHTSVSASQIDVANAFTQVIPEPSSLLLAFAAVPFFARRRRASV</sequence>
<protein>
    <submittedName>
        <fullName evidence="1">PEP-CTERM sorting domain-containing protein</fullName>
    </submittedName>
</protein>
<gene>
    <name evidence="1" type="ORF">OKA04_06405</name>
</gene>
<evidence type="ECO:0000313" key="1">
    <source>
        <dbReference type="EMBL" id="MCW1884356.1"/>
    </source>
</evidence>
<accession>A0ABT3FLB0</accession>
<proteinExistence type="predicted"/>
<dbReference type="Proteomes" id="UP001207930">
    <property type="component" value="Unassembled WGS sequence"/>
</dbReference>
<evidence type="ECO:0000313" key="2">
    <source>
        <dbReference type="Proteomes" id="UP001207930"/>
    </source>
</evidence>
<reference evidence="1 2" key="1">
    <citation type="submission" date="2022-10" db="EMBL/GenBank/DDBJ databases">
        <title>Luteolibacter flavescens strain MCCC 1K03193, whole genome shotgun sequencing project.</title>
        <authorList>
            <person name="Zhao G."/>
            <person name="Shen L."/>
        </authorList>
    </citation>
    <scope>NUCLEOTIDE SEQUENCE [LARGE SCALE GENOMIC DNA]</scope>
    <source>
        <strain evidence="1 2">MCCC 1K03193</strain>
    </source>
</reference>
<dbReference type="EMBL" id="JAPDDS010000003">
    <property type="protein sequence ID" value="MCW1884356.1"/>
    <property type="molecule type" value="Genomic_DNA"/>
</dbReference>
<organism evidence="1 2">
    <name type="scientific">Luteolibacter flavescens</name>
    <dbReference type="NCBI Taxonomy" id="1859460"/>
    <lineage>
        <taxon>Bacteria</taxon>
        <taxon>Pseudomonadati</taxon>
        <taxon>Verrucomicrobiota</taxon>
        <taxon>Verrucomicrobiia</taxon>
        <taxon>Verrucomicrobiales</taxon>
        <taxon>Verrucomicrobiaceae</taxon>
        <taxon>Luteolibacter</taxon>
    </lineage>
</organism>
<dbReference type="RefSeq" id="WP_264500316.1">
    <property type="nucleotide sequence ID" value="NZ_JAPDDS010000003.1"/>
</dbReference>